<comment type="pathway">
    <text evidence="1">Cofactor biosynthesis; ubiquinone biosynthesis.</text>
</comment>
<evidence type="ECO:0000313" key="3">
    <source>
        <dbReference type="EMBL" id="EIJ41739.1"/>
    </source>
</evidence>
<protein>
    <recommendedName>
        <fullName evidence="1">Ubiquinone biosynthesis accessory factor UbiJ</fullName>
    </recommendedName>
</protein>
<evidence type="ECO:0000313" key="4">
    <source>
        <dbReference type="Proteomes" id="UP000005744"/>
    </source>
</evidence>
<dbReference type="RefSeq" id="WP_002683955.1">
    <property type="nucleotide sequence ID" value="NZ_JH600070.1"/>
</dbReference>
<dbReference type="EMBL" id="JH600070">
    <property type="protein sequence ID" value="EIJ41739.1"/>
    <property type="molecule type" value="Genomic_DNA"/>
</dbReference>
<reference evidence="3 4" key="1">
    <citation type="submission" date="2011-11" db="EMBL/GenBank/DDBJ databases">
        <title>Improved High-Quality Draft sequence of Beggiatoa alba B18lD.</title>
        <authorList>
            <consortium name="US DOE Joint Genome Institute"/>
            <person name="Lucas S."/>
            <person name="Han J."/>
            <person name="Lapidus A."/>
            <person name="Cheng J.-F."/>
            <person name="Goodwin L."/>
            <person name="Pitluck S."/>
            <person name="Peters L."/>
            <person name="Mikhailova N."/>
            <person name="Held B."/>
            <person name="Detter J.C."/>
            <person name="Han C."/>
            <person name="Tapia R."/>
            <person name="Land M."/>
            <person name="Hauser L."/>
            <person name="Kyrpides N."/>
            <person name="Ivanova N."/>
            <person name="Pagani I."/>
            <person name="Samuel K."/>
            <person name="Teske A."/>
            <person name="Mueller J."/>
            <person name="Woyke T."/>
        </authorList>
    </citation>
    <scope>NUCLEOTIDE SEQUENCE [LARGE SCALE GENOMIC DNA]</scope>
    <source>
        <strain evidence="3 4">B18LD</strain>
    </source>
</reference>
<dbReference type="STRING" id="395493.BegalDRAFT_0828"/>
<proteinExistence type="inferred from homology"/>
<organism evidence="3 4">
    <name type="scientific">Beggiatoa alba B18LD</name>
    <dbReference type="NCBI Taxonomy" id="395493"/>
    <lineage>
        <taxon>Bacteria</taxon>
        <taxon>Pseudomonadati</taxon>
        <taxon>Pseudomonadota</taxon>
        <taxon>Gammaproteobacteria</taxon>
        <taxon>Thiotrichales</taxon>
        <taxon>Thiotrichaceae</taxon>
        <taxon>Beggiatoa</taxon>
    </lineage>
</organism>
<dbReference type="GO" id="GO:0005737">
    <property type="term" value="C:cytoplasm"/>
    <property type="evidence" value="ECO:0007669"/>
    <property type="project" value="UniProtKB-SubCell"/>
</dbReference>
<dbReference type="InterPro" id="IPR003033">
    <property type="entry name" value="SCP2_sterol-bd_dom"/>
</dbReference>
<dbReference type="HAMAP" id="MF_02215">
    <property type="entry name" value="UbiJ"/>
    <property type="match status" value="1"/>
</dbReference>
<dbReference type="PANTHER" id="PTHR38693">
    <property type="entry name" value="UBIQUINONE BIOSYNTHESIS PROTEIN UBIJ"/>
    <property type="match status" value="1"/>
</dbReference>
<comment type="subcellular location">
    <subcellularLocation>
        <location evidence="1">Cytoplasm</location>
    </subcellularLocation>
</comment>
<keyword evidence="1" id="KW-0963">Cytoplasm</keyword>
<dbReference type="HOGENOM" id="CLU_100130_1_0_6"/>
<dbReference type="AlphaFoldDB" id="I3CDP6"/>
<dbReference type="GO" id="GO:0006744">
    <property type="term" value="P:ubiquinone biosynthetic process"/>
    <property type="evidence" value="ECO:0007669"/>
    <property type="project" value="UniProtKB-UniRule"/>
</dbReference>
<sequence>MMIQTVIATGAEAFLNQALKLVSRDFSLLGHLDDKVILLDIQGFNIQLYLLPSIVTGFTVLSDYQGNPDATIQGLPFSLLRLLRQPAGTVSRDEDIVLQGDMDVIQGLMQVFRQLQVDWEEKLSQWIGDVPAHQLGRVVQQTQHYAQSQWQTGEANISEYLQEELKALPAHAEVQAFLDAVDVLRDDVERLEQRICLLSTQIYPLP</sequence>
<evidence type="ECO:0000259" key="2">
    <source>
        <dbReference type="Pfam" id="PF02036"/>
    </source>
</evidence>
<keyword evidence="1" id="KW-0831">Ubiquinone biosynthesis</keyword>
<dbReference type="PANTHER" id="PTHR38693:SF1">
    <property type="entry name" value="UBIQUINONE BIOSYNTHESIS ACCESSORY FACTOR UBIJ"/>
    <property type="match status" value="1"/>
</dbReference>
<dbReference type="Pfam" id="PF02036">
    <property type="entry name" value="SCP2"/>
    <property type="match status" value="1"/>
</dbReference>
<dbReference type="UniPathway" id="UPA00232"/>
<comment type="similarity">
    <text evidence="1">Belongs to the UbiJ family.</text>
</comment>
<comment type="function">
    <text evidence="1">Required for ubiquinone (coenzyme Q) biosynthesis. Binds hydrophobic ubiquinone biosynthetic intermediates via its SCP2 domain and is essential for the stability of the Ubi complex. May constitute a docking platform where Ubi enzymes assemble and access their SCP2-bound polyprenyl substrates.</text>
</comment>
<dbReference type="OrthoDB" id="9796077at2"/>
<accession>I3CDP6</accession>
<feature type="domain" description="SCP2" evidence="2">
    <location>
        <begin position="16"/>
        <end position="112"/>
    </location>
</feature>
<name>I3CDP6_9GAMM</name>
<dbReference type="InterPro" id="IPR038989">
    <property type="entry name" value="UbiJ"/>
</dbReference>
<keyword evidence="4" id="KW-1185">Reference proteome</keyword>
<evidence type="ECO:0000256" key="1">
    <source>
        <dbReference type="HAMAP-Rule" id="MF_02215"/>
    </source>
</evidence>
<dbReference type="eggNOG" id="COG3165">
    <property type="taxonomic scope" value="Bacteria"/>
</dbReference>
<dbReference type="Proteomes" id="UP000005744">
    <property type="component" value="Unassembled WGS sequence"/>
</dbReference>
<gene>
    <name evidence="1" type="primary">ubiJ</name>
    <name evidence="3" type="ORF">BegalDRAFT_0828</name>
</gene>